<gene>
    <name evidence="1" type="ORF">VNO77_35431</name>
</gene>
<keyword evidence="2" id="KW-1185">Reference proteome</keyword>
<name>A0AAN9Q2B8_CANGL</name>
<sequence length="103" mass="11587">MEWTTFQYLDLRHVGVKLLQPHVTSFHPHEALIVFSIRTYIIEFDALTGSKIFSLDIGALIVCMSYSPTSGHIVIAILQSSDLGVVGLGEQRLTQEWKENLKS</sequence>
<organism evidence="1 2">
    <name type="scientific">Canavalia gladiata</name>
    <name type="common">Sword bean</name>
    <name type="synonym">Dolichos gladiatus</name>
    <dbReference type="NCBI Taxonomy" id="3824"/>
    <lineage>
        <taxon>Eukaryota</taxon>
        <taxon>Viridiplantae</taxon>
        <taxon>Streptophyta</taxon>
        <taxon>Embryophyta</taxon>
        <taxon>Tracheophyta</taxon>
        <taxon>Spermatophyta</taxon>
        <taxon>Magnoliopsida</taxon>
        <taxon>eudicotyledons</taxon>
        <taxon>Gunneridae</taxon>
        <taxon>Pentapetalae</taxon>
        <taxon>rosids</taxon>
        <taxon>fabids</taxon>
        <taxon>Fabales</taxon>
        <taxon>Fabaceae</taxon>
        <taxon>Papilionoideae</taxon>
        <taxon>50 kb inversion clade</taxon>
        <taxon>NPAAA clade</taxon>
        <taxon>indigoferoid/millettioid clade</taxon>
        <taxon>Phaseoleae</taxon>
        <taxon>Canavalia</taxon>
    </lineage>
</organism>
<dbReference type="Proteomes" id="UP001367508">
    <property type="component" value="Unassembled WGS sequence"/>
</dbReference>
<comment type="caution">
    <text evidence="1">The sequence shown here is derived from an EMBL/GenBank/DDBJ whole genome shotgun (WGS) entry which is preliminary data.</text>
</comment>
<evidence type="ECO:0000313" key="2">
    <source>
        <dbReference type="Proteomes" id="UP001367508"/>
    </source>
</evidence>
<reference evidence="1 2" key="1">
    <citation type="submission" date="2024-01" db="EMBL/GenBank/DDBJ databases">
        <title>The genomes of 5 underutilized Papilionoideae crops provide insights into root nodulation and disease resistanc.</title>
        <authorList>
            <person name="Jiang F."/>
        </authorList>
    </citation>
    <scope>NUCLEOTIDE SEQUENCE [LARGE SCALE GENOMIC DNA]</scope>
    <source>
        <strain evidence="1">LVBAO_FW01</strain>
        <tissue evidence="1">Leaves</tissue>
    </source>
</reference>
<proteinExistence type="predicted"/>
<dbReference type="AlphaFoldDB" id="A0AAN9Q2B8"/>
<accession>A0AAN9Q2B8</accession>
<evidence type="ECO:0000313" key="1">
    <source>
        <dbReference type="EMBL" id="KAK7316413.1"/>
    </source>
</evidence>
<dbReference type="EMBL" id="JAYMYQ010000008">
    <property type="protein sequence ID" value="KAK7316413.1"/>
    <property type="molecule type" value="Genomic_DNA"/>
</dbReference>
<protein>
    <submittedName>
        <fullName evidence="1">Uncharacterized protein</fullName>
    </submittedName>
</protein>